<sequence length="91" mass="9858">MRGAALILAAALLAGPAAAAPETQLERGVQQRLDRLGFSAVDAGSLTTRQLAALHLELQGKRLIPGIPALRTRERVRVILGWDGFETYVRR</sequence>
<evidence type="ECO:0008006" key="4">
    <source>
        <dbReference type="Google" id="ProtNLM"/>
    </source>
</evidence>
<evidence type="ECO:0000256" key="1">
    <source>
        <dbReference type="SAM" id="SignalP"/>
    </source>
</evidence>
<protein>
    <recommendedName>
        <fullName evidence="4">POTRA domain-containing protein, ShlB-type</fullName>
    </recommendedName>
</protein>
<dbReference type="Proteomes" id="UP001243420">
    <property type="component" value="Chromosome"/>
</dbReference>
<keyword evidence="1" id="KW-0732">Signal</keyword>
<accession>A0ABY8LF85</accession>
<keyword evidence="3" id="KW-1185">Reference proteome</keyword>
<gene>
    <name evidence="2" type="ORF">P8627_06100</name>
</gene>
<feature type="chain" id="PRO_5045544432" description="POTRA domain-containing protein, ShlB-type" evidence="1">
    <location>
        <begin position="20"/>
        <end position="91"/>
    </location>
</feature>
<reference evidence="2 3" key="1">
    <citation type="submission" date="2023-04" db="EMBL/GenBank/DDBJ databases">
        <title>Jannaschia ovalis sp. nov., a marine bacterium isolated from sea tidal flat.</title>
        <authorList>
            <person name="Kwon D.Y."/>
            <person name="Kim J.-J."/>
        </authorList>
    </citation>
    <scope>NUCLEOTIDE SEQUENCE [LARGE SCALE GENOMIC DNA]</scope>
    <source>
        <strain evidence="2 3">GRR-S6-38</strain>
    </source>
</reference>
<feature type="signal peptide" evidence="1">
    <location>
        <begin position="1"/>
        <end position="19"/>
    </location>
</feature>
<name>A0ABY8LF85_9RHOB</name>
<dbReference type="EMBL" id="CP122537">
    <property type="protein sequence ID" value="WGH79831.1"/>
    <property type="molecule type" value="Genomic_DNA"/>
</dbReference>
<proteinExistence type="predicted"/>
<organism evidence="2 3">
    <name type="scientific">Jannaschia ovalis</name>
    <dbReference type="NCBI Taxonomy" id="3038773"/>
    <lineage>
        <taxon>Bacteria</taxon>
        <taxon>Pseudomonadati</taxon>
        <taxon>Pseudomonadota</taxon>
        <taxon>Alphaproteobacteria</taxon>
        <taxon>Rhodobacterales</taxon>
        <taxon>Roseobacteraceae</taxon>
        <taxon>Jannaschia</taxon>
    </lineage>
</organism>
<evidence type="ECO:0000313" key="2">
    <source>
        <dbReference type="EMBL" id="WGH79831.1"/>
    </source>
</evidence>
<dbReference type="RefSeq" id="WP_279966806.1">
    <property type="nucleotide sequence ID" value="NZ_CP122537.1"/>
</dbReference>
<evidence type="ECO:0000313" key="3">
    <source>
        <dbReference type="Proteomes" id="UP001243420"/>
    </source>
</evidence>